<evidence type="ECO:0000256" key="4">
    <source>
        <dbReference type="ARBA" id="ARBA00023141"/>
    </source>
</evidence>
<comment type="caution">
    <text evidence="10">The sequence shown here is derived from an EMBL/GenBank/DDBJ whole genome shotgun (WGS) entry which is preliminary data.</text>
</comment>
<dbReference type="PIRSF" id="PIRSF001500">
    <property type="entry name" value="Chor_mut_pdt_Ppr"/>
    <property type="match status" value="1"/>
</dbReference>
<dbReference type="Gene3D" id="3.30.70.260">
    <property type="match status" value="1"/>
</dbReference>
<keyword evidence="3" id="KW-0028">Amino-acid biosynthesis</keyword>
<dbReference type="SUPFAM" id="SSF53850">
    <property type="entry name" value="Periplasmic binding protein-like II"/>
    <property type="match status" value="1"/>
</dbReference>
<organism evidence="10 11">
    <name type="scientific">Ferrovibrio xuzhouensis</name>
    <dbReference type="NCBI Taxonomy" id="1576914"/>
    <lineage>
        <taxon>Bacteria</taxon>
        <taxon>Pseudomonadati</taxon>
        <taxon>Pseudomonadota</taxon>
        <taxon>Alphaproteobacteria</taxon>
        <taxon>Rhodospirillales</taxon>
        <taxon>Rhodospirillaceae</taxon>
        <taxon>Ferrovibrio</taxon>
    </lineage>
</organism>
<evidence type="ECO:0000256" key="5">
    <source>
        <dbReference type="ARBA" id="ARBA00023222"/>
    </source>
</evidence>
<dbReference type="PROSITE" id="PS51171">
    <property type="entry name" value="PREPHENATE_DEHYDR_3"/>
    <property type="match status" value="1"/>
</dbReference>
<keyword evidence="4" id="KW-0057">Aromatic amino acid biosynthesis</keyword>
<proteinExistence type="predicted"/>
<dbReference type="EC" id="4.2.1.51" evidence="2"/>
<protein>
    <recommendedName>
        <fullName evidence="2">prephenate dehydratase</fullName>
        <ecNumber evidence="2">4.2.1.51</ecNumber>
    </recommendedName>
</protein>
<evidence type="ECO:0000256" key="6">
    <source>
        <dbReference type="ARBA" id="ARBA00023239"/>
    </source>
</evidence>
<dbReference type="InterPro" id="IPR008242">
    <property type="entry name" value="Chor_mutase/pphenate_deHydtase"/>
</dbReference>
<gene>
    <name evidence="10" type="ORF">ACFOOQ_03495</name>
</gene>
<keyword evidence="11" id="KW-1185">Reference proteome</keyword>
<name>A0ABV7VCQ5_9PROT</name>
<evidence type="ECO:0000313" key="10">
    <source>
        <dbReference type="EMBL" id="MFC3674592.1"/>
    </source>
</evidence>
<dbReference type="PANTHER" id="PTHR21022">
    <property type="entry name" value="PREPHENATE DEHYDRATASE P PROTEIN"/>
    <property type="match status" value="1"/>
</dbReference>
<feature type="domain" description="ACT" evidence="9">
    <location>
        <begin position="208"/>
        <end position="282"/>
    </location>
</feature>
<dbReference type="PANTHER" id="PTHR21022:SF19">
    <property type="entry name" value="PREPHENATE DEHYDRATASE-RELATED"/>
    <property type="match status" value="1"/>
</dbReference>
<evidence type="ECO:0000259" key="8">
    <source>
        <dbReference type="PROSITE" id="PS51171"/>
    </source>
</evidence>
<comment type="catalytic activity">
    <reaction evidence="7">
        <text>prephenate + H(+) = 3-phenylpyruvate + CO2 + H2O</text>
        <dbReference type="Rhea" id="RHEA:21648"/>
        <dbReference type="ChEBI" id="CHEBI:15377"/>
        <dbReference type="ChEBI" id="CHEBI:15378"/>
        <dbReference type="ChEBI" id="CHEBI:16526"/>
        <dbReference type="ChEBI" id="CHEBI:18005"/>
        <dbReference type="ChEBI" id="CHEBI:29934"/>
        <dbReference type="EC" id="4.2.1.51"/>
    </reaction>
</comment>
<evidence type="ECO:0000313" key="11">
    <source>
        <dbReference type="Proteomes" id="UP001595711"/>
    </source>
</evidence>
<feature type="domain" description="Prephenate dehydratase" evidence="8">
    <location>
        <begin position="17"/>
        <end position="192"/>
    </location>
</feature>
<dbReference type="Pfam" id="PF00800">
    <property type="entry name" value="PDT"/>
    <property type="match status" value="1"/>
</dbReference>
<dbReference type="InterPro" id="IPR002912">
    <property type="entry name" value="ACT_dom"/>
</dbReference>
<dbReference type="InterPro" id="IPR001086">
    <property type="entry name" value="Preph_deHydtase"/>
</dbReference>
<evidence type="ECO:0000256" key="7">
    <source>
        <dbReference type="ARBA" id="ARBA00047848"/>
    </source>
</evidence>
<keyword evidence="6 10" id="KW-0456">Lyase</keyword>
<evidence type="ECO:0000256" key="1">
    <source>
        <dbReference type="ARBA" id="ARBA00004741"/>
    </source>
</evidence>
<evidence type="ECO:0000256" key="2">
    <source>
        <dbReference type="ARBA" id="ARBA00013147"/>
    </source>
</evidence>
<dbReference type="GO" id="GO:0004664">
    <property type="term" value="F:prephenate dehydratase activity"/>
    <property type="evidence" value="ECO:0007669"/>
    <property type="project" value="UniProtKB-EC"/>
</dbReference>
<sequence>MPPAVVIATESSDPAQVVAFQGAPGAYSHLACREALPDLAPLPCATFEDAFAAVREGRAACALIPIENSTAGRVADIHQLLPEGGLFITAEHFLRVRHQLLAPKGTTLKTLKRVYSHVQALSQCRRATRDLGLEPVVASDTAGSAREVAERNNPEEAAIASSIAGELYGLQTLRADIEDTHTNTTRFIRLERQRRDPDPNGAATCVTAIMFRVRSVPAALYKALGGFATNSVNVIKLESYLSDGFKVAEFYAEIEGHPAHHNVDLALQELEYFSRSLKVIGVFTAHAYRSEA</sequence>
<dbReference type="RefSeq" id="WP_379721849.1">
    <property type="nucleotide sequence ID" value="NZ_JBHRYJ010000001.1"/>
</dbReference>
<dbReference type="Gene3D" id="3.40.190.10">
    <property type="entry name" value="Periplasmic binding protein-like II"/>
    <property type="match status" value="2"/>
</dbReference>
<dbReference type="Proteomes" id="UP001595711">
    <property type="component" value="Unassembled WGS sequence"/>
</dbReference>
<dbReference type="EMBL" id="JBHRYJ010000001">
    <property type="protein sequence ID" value="MFC3674592.1"/>
    <property type="molecule type" value="Genomic_DNA"/>
</dbReference>
<reference evidence="11" key="1">
    <citation type="journal article" date="2019" name="Int. J. Syst. Evol. Microbiol.">
        <title>The Global Catalogue of Microorganisms (GCM) 10K type strain sequencing project: providing services to taxonomists for standard genome sequencing and annotation.</title>
        <authorList>
            <consortium name="The Broad Institute Genomics Platform"/>
            <consortium name="The Broad Institute Genome Sequencing Center for Infectious Disease"/>
            <person name="Wu L."/>
            <person name="Ma J."/>
        </authorList>
    </citation>
    <scope>NUCLEOTIDE SEQUENCE [LARGE SCALE GENOMIC DNA]</scope>
    <source>
        <strain evidence="11">KCTC 42182</strain>
    </source>
</reference>
<evidence type="ECO:0000256" key="3">
    <source>
        <dbReference type="ARBA" id="ARBA00022605"/>
    </source>
</evidence>
<keyword evidence="5" id="KW-0584">Phenylalanine biosynthesis</keyword>
<comment type="pathway">
    <text evidence="1">Amino-acid biosynthesis; L-phenylalanine biosynthesis; phenylpyruvate from prephenate: step 1/1.</text>
</comment>
<evidence type="ECO:0000259" key="9">
    <source>
        <dbReference type="PROSITE" id="PS51671"/>
    </source>
</evidence>
<dbReference type="InterPro" id="IPR018528">
    <property type="entry name" value="Preph_deHydtase_CS"/>
</dbReference>
<dbReference type="PROSITE" id="PS00857">
    <property type="entry name" value="PREPHENATE_DEHYDR_1"/>
    <property type="match status" value="1"/>
</dbReference>
<accession>A0ABV7VCQ5</accession>
<dbReference type="SUPFAM" id="SSF55021">
    <property type="entry name" value="ACT-like"/>
    <property type="match status" value="1"/>
</dbReference>
<dbReference type="CDD" id="cd04905">
    <property type="entry name" value="ACT_CM-PDT"/>
    <property type="match status" value="1"/>
</dbReference>
<dbReference type="InterPro" id="IPR045865">
    <property type="entry name" value="ACT-like_dom_sf"/>
</dbReference>
<dbReference type="NCBIfam" id="NF008866">
    <property type="entry name" value="PRK11899.1"/>
    <property type="match status" value="1"/>
</dbReference>
<dbReference type="CDD" id="cd13631">
    <property type="entry name" value="PBP2_Ct-PDT_like"/>
    <property type="match status" value="1"/>
</dbReference>
<dbReference type="PROSITE" id="PS51671">
    <property type="entry name" value="ACT"/>
    <property type="match status" value="1"/>
</dbReference>